<dbReference type="Pfam" id="PF02515">
    <property type="entry name" value="CoA_transf_3"/>
    <property type="match status" value="1"/>
</dbReference>
<evidence type="ECO:0000313" key="4">
    <source>
        <dbReference type="Proteomes" id="UP000054408"/>
    </source>
</evidence>
<dbReference type="InterPro" id="IPR023606">
    <property type="entry name" value="CoA-Trfase_III_dom_1_sf"/>
</dbReference>
<gene>
    <name evidence="3" type="ORF">AMSG_05820</name>
</gene>
<dbReference type="SUPFAM" id="SSF89796">
    <property type="entry name" value="CoA-transferase family III (CaiB/BaiF)"/>
    <property type="match status" value="1"/>
</dbReference>
<dbReference type="InterPro" id="IPR044855">
    <property type="entry name" value="CoA-Trfase_III_dom3_sf"/>
</dbReference>
<reference evidence="3 4" key="1">
    <citation type="submission" date="2010-05" db="EMBL/GenBank/DDBJ databases">
        <title>The Genome Sequence of Thecamonas trahens ATCC 50062.</title>
        <authorList>
            <consortium name="The Broad Institute Genome Sequencing Platform"/>
            <person name="Russ C."/>
            <person name="Cuomo C."/>
            <person name="Shea T."/>
            <person name="Young S.K."/>
            <person name="Zeng Q."/>
            <person name="Koehrsen M."/>
            <person name="Haas B."/>
            <person name="Borodovsky M."/>
            <person name="Guigo R."/>
            <person name="Alvarado L."/>
            <person name="Berlin A."/>
            <person name="Bochicchio J."/>
            <person name="Borenstein D."/>
            <person name="Chapman S."/>
            <person name="Chen Z."/>
            <person name="Freedman E."/>
            <person name="Gellesch M."/>
            <person name="Goldberg J."/>
            <person name="Griggs A."/>
            <person name="Gujja S."/>
            <person name="Heilman E."/>
            <person name="Heiman D."/>
            <person name="Hepburn T."/>
            <person name="Howarth C."/>
            <person name="Jen D."/>
            <person name="Larson L."/>
            <person name="Mehta T."/>
            <person name="Park D."/>
            <person name="Pearson M."/>
            <person name="Roberts A."/>
            <person name="Saif S."/>
            <person name="Shenoy N."/>
            <person name="Sisk P."/>
            <person name="Stolte C."/>
            <person name="Sykes S."/>
            <person name="Thomson T."/>
            <person name="Walk T."/>
            <person name="White J."/>
            <person name="Yandava C."/>
            <person name="Burger G."/>
            <person name="Gray M.W."/>
            <person name="Holland P.W.H."/>
            <person name="King N."/>
            <person name="Lang F.B.F."/>
            <person name="Roger A.J."/>
            <person name="Ruiz-Trillo I."/>
            <person name="Lander E."/>
            <person name="Nusbaum C."/>
        </authorList>
    </citation>
    <scope>NUCLEOTIDE SEQUENCE [LARGE SCALE GENOMIC DNA]</scope>
    <source>
        <strain evidence="3 4">ATCC 50062</strain>
    </source>
</reference>
<dbReference type="Proteomes" id="UP000054408">
    <property type="component" value="Unassembled WGS sequence"/>
</dbReference>
<organism evidence="3 4">
    <name type="scientific">Thecamonas trahens ATCC 50062</name>
    <dbReference type="NCBI Taxonomy" id="461836"/>
    <lineage>
        <taxon>Eukaryota</taxon>
        <taxon>Apusozoa</taxon>
        <taxon>Apusomonadida</taxon>
        <taxon>Apusomonadidae</taxon>
        <taxon>Thecamonas</taxon>
    </lineage>
</organism>
<dbReference type="OrthoDB" id="5863171at2759"/>
<dbReference type="PANTHER" id="PTHR48207:SF3">
    <property type="entry name" value="SUCCINATE--HYDROXYMETHYLGLUTARATE COA-TRANSFERASE"/>
    <property type="match status" value="1"/>
</dbReference>
<comment type="similarity">
    <text evidence="1">Belongs to the CoA-transferase III family.</text>
</comment>
<dbReference type="GO" id="GO:0005739">
    <property type="term" value="C:mitochondrion"/>
    <property type="evidence" value="ECO:0007669"/>
    <property type="project" value="TreeGrafter"/>
</dbReference>
<dbReference type="GO" id="GO:0047369">
    <property type="term" value="F:succinate-hydroxymethylglutarate CoA-transferase activity"/>
    <property type="evidence" value="ECO:0007669"/>
    <property type="project" value="TreeGrafter"/>
</dbReference>
<dbReference type="InterPro" id="IPR003673">
    <property type="entry name" value="CoA-Trfase_fam_III"/>
</dbReference>
<evidence type="ECO:0000256" key="1">
    <source>
        <dbReference type="ARBA" id="ARBA00008383"/>
    </source>
</evidence>
<proteinExistence type="inferred from homology"/>
<dbReference type="OMA" id="HRPGFGT"/>
<dbReference type="AlphaFoldDB" id="A0A0L0DCJ6"/>
<keyword evidence="4" id="KW-1185">Reference proteome</keyword>
<dbReference type="EMBL" id="GL349459">
    <property type="protein sequence ID" value="KNC50057.1"/>
    <property type="molecule type" value="Genomic_DNA"/>
</dbReference>
<keyword evidence="2" id="KW-0808">Transferase</keyword>
<dbReference type="STRING" id="461836.A0A0L0DCJ6"/>
<protein>
    <submittedName>
        <fullName evidence="3">L-carnitine dehydratase/bile acid-inducible protein F</fullName>
    </submittedName>
</protein>
<evidence type="ECO:0000256" key="2">
    <source>
        <dbReference type="ARBA" id="ARBA00022679"/>
    </source>
</evidence>
<dbReference type="RefSeq" id="XP_013757222.1">
    <property type="nucleotide sequence ID" value="XM_013901768.1"/>
</dbReference>
<dbReference type="Gene3D" id="3.30.1540.10">
    <property type="entry name" value="formyl-coa transferase, domain 3"/>
    <property type="match status" value="1"/>
</dbReference>
<evidence type="ECO:0000313" key="3">
    <source>
        <dbReference type="EMBL" id="KNC50057.1"/>
    </source>
</evidence>
<accession>A0A0L0DCJ6</accession>
<name>A0A0L0DCJ6_THETB</name>
<dbReference type="eggNOG" id="KOG3957">
    <property type="taxonomic scope" value="Eukaryota"/>
</dbReference>
<dbReference type="PANTHER" id="PTHR48207">
    <property type="entry name" value="SUCCINATE--HYDROXYMETHYLGLUTARATE COA-TRANSFERASE"/>
    <property type="match status" value="1"/>
</dbReference>
<sequence>MAAAARRVSAASASSAAAGLAHGPLEGIRVLDLSRILAGPYCTMMLGDLGAEVIKVEAVAGGDPTRKWGPPFAERIDDTDEASESAYFLCVNRNKSSIAVDFKSERGVALIKALAAVSDVVVENFVPGKLAQLGLDFDSLAPGNTRGGLIYASITGFGPDGPLATRAGYDVIAAGMGGLMGITGEADGPPVKVGVAITDIATGMLAQGAISSALLARERGLAPPEGQKVDLSLFETQLACLVNIGSNYLIGGKNGKRWGTAHESIVPYQAFPTADDDGYIIVGATTDAQFAKLAAALHDELPQLADAPELFGTNALRVAHREELVGLLSSFTAIRTTAECEAFFASLGLATGPINSMDEAFANPQVAARDMVATIDHPTAGPVSLVGLPVKYSATPGSIRLPPPLHGEHTRSVLESTLNLSAAEIDQLIADAVVKAV</sequence>
<dbReference type="GeneID" id="25565144"/>
<dbReference type="InterPro" id="IPR050483">
    <property type="entry name" value="CoA-transferase_III_domain"/>
</dbReference>
<dbReference type="Gene3D" id="3.40.50.10540">
    <property type="entry name" value="Crotonobetainyl-coa:carnitine coa-transferase, domain 1"/>
    <property type="match status" value="1"/>
</dbReference>